<dbReference type="Proteomes" id="UP000050360">
    <property type="component" value="Unassembled WGS sequence"/>
</dbReference>
<gene>
    <name evidence="1" type="ORF">MPEBLZ_00061</name>
</gene>
<accession>A0A0N8KRM3</accession>
<dbReference type="AlphaFoldDB" id="A0A0N8KRM3"/>
<feature type="non-terminal residue" evidence="1">
    <location>
        <position position="48"/>
    </location>
</feature>
<protein>
    <submittedName>
        <fullName evidence="1">Uncharacterized protein</fullName>
    </submittedName>
</protein>
<sequence length="48" mass="5157">MSISFSEQSYRKLAAALLVLGAVLANIAFIGLGSVFNYPDILQEPAKE</sequence>
<organism evidence="1 2">
    <name type="scientific">Candidatus Methanoperedens nitratireducens</name>
    <dbReference type="NCBI Taxonomy" id="1392998"/>
    <lineage>
        <taxon>Archaea</taxon>
        <taxon>Methanobacteriati</taxon>
        <taxon>Methanobacteriota</taxon>
        <taxon>Stenosarchaea group</taxon>
        <taxon>Methanomicrobia</taxon>
        <taxon>Methanosarcinales</taxon>
        <taxon>ANME-2 cluster</taxon>
        <taxon>Candidatus Methanoperedentaceae</taxon>
        <taxon>Candidatus Methanoperedens</taxon>
    </lineage>
</organism>
<evidence type="ECO:0000313" key="1">
    <source>
        <dbReference type="EMBL" id="KPQ45338.1"/>
    </source>
</evidence>
<name>A0A0N8KRM3_9EURY</name>
<dbReference type="EMBL" id="LKCM01000009">
    <property type="protein sequence ID" value="KPQ45338.1"/>
    <property type="molecule type" value="Genomic_DNA"/>
</dbReference>
<comment type="caution">
    <text evidence="1">The sequence shown here is derived from an EMBL/GenBank/DDBJ whole genome shotgun (WGS) entry which is preliminary data.</text>
</comment>
<evidence type="ECO:0000313" key="2">
    <source>
        <dbReference type="Proteomes" id="UP000050360"/>
    </source>
</evidence>
<reference evidence="1 2" key="1">
    <citation type="submission" date="2015-09" db="EMBL/GenBank/DDBJ databases">
        <title>A metagenomics-based metabolic model of nitrate-dependent anaerobic oxidation of methane by Methanoperedens-like archaea.</title>
        <authorList>
            <person name="Arshad A."/>
            <person name="Speth D.R."/>
            <person name="De Graaf R.M."/>
            <person name="Op Den Camp H.J."/>
            <person name="Jetten M.S."/>
            <person name="Welte C.U."/>
        </authorList>
    </citation>
    <scope>NUCLEOTIDE SEQUENCE [LARGE SCALE GENOMIC DNA]</scope>
</reference>
<proteinExistence type="predicted"/>